<evidence type="ECO:0000313" key="4">
    <source>
        <dbReference type="Proteomes" id="UP001597414"/>
    </source>
</evidence>
<evidence type="ECO:0000259" key="2">
    <source>
        <dbReference type="Pfam" id="PF07715"/>
    </source>
</evidence>
<name>A0ABW5B5Q3_9BACT</name>
<keyword evidence="1" id="KW-0998">Cell outer membrane</keyword>
<feature type="domain" description="TonB-dependent receptor plug" evidence="2">
    <location>
        <begin position="709"/>
        <end position="803"/>
    </location>
</feature>
<dbReference type="InterPro" id="IPR039426">
    <property type="entry name" value="TonB-dep_rcpt-like"/>
</dbReference>
<dbReference type="Gene3D" id="2.60.40.1930">
    <property type="match status" value="1"/>
</dbReference>
<evidence type="ECO:0000256" key="1">
    <source>
        <dbReference type="PROSITE-ProRule" id="PRU01360"/>
    </source>
</evidence>
<sequence length="902" mass="101007">MKRTPYLMSFLLVPFIFIFTSFQKPGGISDLTEKILSYMEYYVEDVPEEKVFVHMDKNLYAAGDNVWFSVFLTAGSPDVPSPLSKVVYVDLLDNEGTLLQQKTVQIQEGHGYGDFKLDFYMREGIYHIHAYSHWLRGFGREAVFRFSIEILEPYNLKFQPSVEFQMAEAGNMVKYQAMVKALNRSLQPLKGETIIYEVLNRNRVLKSGSFQLDDEGAYNLDFSLLLSDLQQVTAIELTQKENEEYSISRKFLLPFPASMMDIQFLPEGGDLVSGFNNKVAIRAVYPDGTPIILSGSVNVDGQEVVFNTNESGLGSFSFTPQNGKLYRANIQIGESKLEIPLPQVKSTGVNLAVDNSKENLLNVLIQANAFNEISPSGEGLLVIHARGRIGHMQVINLANGVTGARINKNQLAPGINQVTVFEPEGTPLAERLVFIPQEKDLKLKLKIDEVNTRARGKNKWKLEIEGEGFEGGNYSVSVTDANEVPYSLTSNIISYLKIESELKGRIHQPKQFFSDKRDDEGIELIMLTHGWRRFNWESVLEGKIENKNFIEQGINITGTVSPKSEGKRGLTGGIINVFSKGKQEDFIAVEFGENGKFIIDDLDFQDTTLLTISANDRRHKELVNLELDPPLSKYEQWEGFNPEINAFEISPVLREYLKNVEKRKAATASYGEMEVVEIDEFVVQSEKFDPTQEEITRIYGKGDASLRPEDIGGFEGYVDIWQLLQGRFAGVRIIPSPMGGAPTIQIRGVGSIEAGGAPLVLLDNSPIDPSFAGSISPRELASVEVFKDAATLAVFGTQGANGAIALYTKRFAGIGEMGDGVFNLRFPGYSIARQFYMPRYDNESNPAPDYRSTLFWNPKIIWNGNQADIEFFNNDVVQKYKVVVQGIDKSGRLSYLEQEINP</sequence>
<keyword evidence="1" id="KW-1134">Transmembrane beta strand</keyword>
<dbReference type="RefSeq" id="WP_380799814.1">
    <property type="nucleotide sequence ID" value="NZ_JBHUIV010000003.1"/>
</dbReference>
<dbReference type="Gene3D" id="2.170.130.10">
    <property type="entry name" value="TonB-dependent receptor, plug domain"/>
    <property type="match status" value="1"/>
</dbReference>
<gene>
    <name evidence="3" type="ORF">ACFSKV_01470</name>
</gene>
<proteinExistence type="inferred from homology"/>
<keyword evidence="4" id="KW-1185">Reference proteome</keyword>
<comment type="similarity">
    <text evidence="1">Belongs to the TonB-dependent receptor family.</text>
</comment>
<dbReference type="Pfam" id="PF07715">
    <property type="entry name" value="Plug"/>
    <property type="match status" value="1"/>
</dbReference>
<comment type="caution">
    <text evidence="3">The sequence shown here is derived from an EMBL/GenBank/DDBJ whole genome shotgun (WGS) entry which is preliminary data.</text>
</comment>
<organism evidence="3 4">
    <name type="scientific">Shivajiella indica</name>
    <dbReference type="NCBI Taxonomy" id="872115"/>
    <lineage>
        <taxon>Bacteria</taxon>
        <taxon>Pseudomonadati</taxon>
        <taxon>Bacteroidota</taxon>
        <taxon>Cytophagia</taxon>
        <taxon>Cytophagales</taxon>
        <taxon>Cyclobacteriaceae</taxon>
        <taxon>Shivajiella</taxon>
    </lineage>
</organism>
<keyword evidence="1" id="KW-0812">Transmembrane</keyword>
<dbReference type="Proteomes" id="UP001597414">
    <property type="component" value="Unassembled WGS sequence"/>
</dbReference>
<dbReference type="EMBL" id="JBHUIV010000003">
    <property type="protein sequence ID" value="MFD2200215.1"/>
    <property type="molecule type" value="Genomic_DNA"/>
</dbReference>
<protein>
    <submittedName>
        <fullName evidence="3">TonB-dependent receptor plug domain-containing protein</fullName>
    </submittedName>
</protein>
<keyword evidence="1" id="KW-0472">Membrane</keyword>
<dbReference type="InterPro" id="IPR012910">
    <property type="entry name" value="Plug_dom"/>
</dbReference>
<keyword evidence="3" id="KW-0675">Receptor</keyword>
<accession>A0ABW5B5Q3</accession>
<dbReference type="SUPFAM" id="SSF56935">
    <property type="entry name" value="Porins"/>
    <property type="match status" value="1"/>
</dbReference>
<comment type="subcellular location">
    <subcellularLocation>
        <location evidence="1">Cell outer membrane</location>
        <topology evidence="1">Multi-pass membrane protein</topology>
    </subcellularLocation>
</comment>
<evidence type="ECO:0000313" key="3">
    <source>
        <dbReference type="EMBL" id="MFD2200215.1"/>
    </source>
</evidence>
<dbReference type="InterPro" id="IPR037066">
    <property type="entry name" value="Plug_dom_sf"/>
</dbReference>
<keyword evidence="1" id="KW-0813">Transport</keyword>
<reference evidence="4" key="1">
    <citation type="journal article" date="2019" name="Int. J. Syst. Evol. Microbiol.">
        <title>The Global Catalogue of Microorganisms (GCM) 10K type strain sequencing project: providing services to taxonomists for standard genome sequencing and annotation.</title>
        <authorList>
            <consortium name="The Broad Institute Genomics Platform"/>
            <consortium name="The Broad Institute Genome Sequencing Center for Infectious Disease"/>
            <person name="Wu L."/>
            <person name="Ma J."/>
        </authorList>
    </citation>
    <scope>NUCLEOTIDE SEQUENCE [LARGE SCALE GENOMIC DNA]</scope>
    <source>
        <strain evidence="4">KCTC 19812</strain>
    </source>
</reference>
<dbReference type="PROSITE" id="PS52016">
    <property type="entry name" value="TONB_DEPENDENT_REC_3"/>
    <property type="match status" value="1"/>
</dbReference>